<name>A0ABD5ZHU2_9EURY</name>
<gene>
    <name evidence="9" type="ORF">ACFQJC_13100</name>
</gene>
<feature type="domain" description="Peripheral subunit-binding (PSBD)" evidence="8">
    <location>
        <begin position="138"/>
        <end position="175"/>
    </location>
</feature>
<dbReference type="Pfam" id="PF00364">
    <property type="entry name" value="Biotin_lipoyl"/>
    <property type="match status" value="1"/>
</dbReference>
<dbReference type="InterPro" id="IPR001078">
    <property type="entry name" value="2-oxoacid_DH_actylTfrase"/>
</dbReference>
<dbReference type="InterPro" id="IPR003016">
    <property type="entry name" value="2-oxoA_DH_lipoyl-BS"/>
</dbReference>
<feature type="region of interest" description="Disordered" evidence="6">
    <location>
        <begin position="172"/>
        <end position="193"/>
    </location>
</feature>
<feature type="domain" description="Lipoyl-binding" evidence="7">
    <location>
        <begin position="2"/>
        <end position="77"/>
    </location>
</feature>
<keyword evidence="3" id="KW-0808">Transferase</keyword>
<dbReference type="GO" id="GO:0016746">
    <property type="term" value="F:acyltransferase activity"/>
    <property type="evidence" value="ECO:0007669"/>
    <property type="project" value="UniProtKB-KW"/>
</dbReference>
<dbReference type="Gene3D" id="3.30.559.10">
    <property type="entry name" value="Chloramphenicol acetyltransferase-like domain"/>
    <property type="match status" value="1"/>
</dbReference>
<evidence type="ECO:0000259" key="8">
    <source>
        <dbReference type="PROSITE" id="PS51826"/>
    </source>
</evidence>
<dbReference type="InterPro" id="IPR000089">
    <property type="entry name" value="Biotin_lipoyl"/>
</dbReference>
<dbReference type="EMBL" id="JBHTAA010000005">
    <property type="protein sequence ID" value="MFC7204458.1"/>
    <property type="molecule type" value="Genomic_DNA"/>
</dbReference>
<dbReference type="PROSITE" id="PS50968">
    <property type="entry name" value="BIOTINYL_LIPOYL"/>
    <property type="match status" value="1"/>
</dbReference>
<dbReference type="PROSITE" id="PS51826">
    <property type="entry name" value="PSBD"/>
    <property type="match status" value="3"/>
</dbReference>
<evidence type="ECO:0000256" key="6">
    <source>
        <dbReference type="SAM" id="MobiDB-lite"/>
    </source>
</evidence>
<dbReference type="InterPro" id="IPR004167">
    <property type="entry name" value="PSBD"/>
</dbReference>
<proteinExistence type="inferred from homology"/>
<dbReference type="SUPFAM" id="SSF51230">
    <property type="entry name" value="Single hybrid motif"/>
    <property type="match status" value="1"/>
</dbReference>
<evidence type="ECO:0000256" key="3">
    <source>
        <dbReference type="ARBA" id="ARBA00022679"/>
    </source>
</evidence>
<reference evidence="9 10" key="1">
    <citation type="journal article" date="2019" name="Int. J. Syst. Evol. Microbiol.">
        <title>The Global Catalogue of Microorganisms (GCM) 10K type strain sequencing project: providing services to taxonomists for standard genome sequencing and annotation.</title>
        <authorList>
            <consortium name="The Broad Institute Genomics Platform"/>
            <consortium name="The Broad Institute Genome Sequencing Center for Infectious Disease"/>
            <person name="Wu L."/>
            <person name="Ma J."/>
        </authorList>
    </citation>
    <scope>NUCLEOTIDE SEQUENCE [LARGE SCALE GENOMIC DNA]</scope>
    <source>
        <strain evidence="9 10">DSM 29988</strain>
    </source>
</reference>
<evidence type="ECO:0000256" key="2">
    <source>
        <dbReference type="ARBA" id="ARBA00007317"/>
    </source>
</evidence>
<evidence type="ECO:0000313" key="10">
    <source>
        <dbReference type="Proteomes" id="UP001596481"/>
    </source>
</evidence>
<feature type="domain" description="Peripheral subunit-binding (PSBD)" evidence="8">
    <location>
        <begin position="244"/>
        <end position="281"/>
    </location>
</feature>
<evidence type="ECO:0000256" key="4">
    <source>
        <dbReference type="ARBA" id="ARBA00022823"/>
    </source>
</evidence>
<keyword evidence="10" id="KW-1185">Reference proteome</keyword>
<organism evidence="9 10">
    <name type="scientific">Haloferax namakaokahaiae</name>
    <dbReference type="NCBI Taxonomy" id="1748331"/>
    <lineage>
        <taxon>Archaea</taxon>
        <taxon>Methanobacteriati</taxon>
        <taxon>Methanobacteriota</taxon>
        <taxon>Stenosarchaea group</taxon>
        <taxon>Halobacteria</taxon>
        <taxon>Halobacteriales</taxon>
        <taxon>Haloferacaceae</taxon>
        <taxon>Haloferax</taxon>
    </lineage>
</organism>
<dbReference type="PROSITE" id="PS00189">
    <property type="entry name" value="LIPOYL"/>
    <property type="match status" value="1"/>
</dbReference>
<feature type="domain" description="Peripheral subunit-binding (PSBD)" evidence="8">
    <location>
        <begin position="189"/>
        <end position="226"/>
    </location>
</feature>
<dbReference type="PANTHER" id="PTHR43178">
    <property type="entry name" value="DIHYDROLIPOAMIDE ACETYLTRANSFERASE COMPONENT OF PYRUVATE DEHYDROGENASE COMPLEX"/>
    <property type="match status" value="1"/>
</dbReference>
<feature type="region of interest" description="Disordered" evidence="6">
    <location>
        <begin position="87"/>
        <end position="145"/>
    </location>
</feature>
<dbReference type="InterPro" id="IPR011053">
    <property type="entry name" value="Single_hybrid_motif"/>
</dbReference>
<evidence type="ECO:0000259" key="7">
    <source>
        <dbReference type="PROSITE" id="PS50968"/>
    </source>
</evidence>
<dbReference type="AlphaFoldDB" id="A0ABD5ZHU2"/>
<evidence type="ECO:0000256" key="1">
    <source>
        <dbReference type="ARBA" id="ARBA00001938"/>
    </source>
</evidence>
<dbReference type="Pfam" id="PF02817">
    <property type="entry name" value="E3_binding"/>
    <property type="match status" value="3"/>
</dbReference>
<accession>A0ABD5ZHU2</accession>
<comment type="caution">
    <text evidence="9">The sequence shown here is derived from an EMBL/GenBank/DDBJ whole genome shotgun (WGS) entry which is preliminary data.</text>
</comment>
<dbReference type="SUPFAM" id="SSF52777">
    <property type="entry name" value="CoA-dependent acyltransferases"/>
    <property type="match status" value="1"/>
</dbReference>
<dbReference type="RefSeq" id="WP_390224175.1">
    <property type="nucleotide sequence ID" value="NZ_JBHTAA010000005.1"/>
</dbReference>
<dbReference type="Gene3D" id="4.10.320.10">
    <property type="entry name" value="E3-binding domain"/>
    <property type="match status" value="3"/>
</dbReference>
<dbReference type="InterPro" id="IPR050743">
    <property type="entry name" value="2-oxoacid_DH_E2_comp"/>
</dbReference>
<evidence type="ECO:0000313" key="9">
    <source>
        <dbReference type="EMBL" id="MFC7204458.1"/>
    </source>
</evidence>
<dbReference type="PANTHER" id="PTHR43178:SF5">
    <property type="entry name" value="LIPOAMIDE ACYLTRANSFERASE COMPONENT OF BRANCHED-CHAIN ALPHA-KETO ACID DEHYDROGENASE COMPLEX, MITOCHONDRIAL"/>
    <property type="match status" value="1"/>
</dbReference>
<keyword evidence="4" id="KW-0450">Lipoyl</keyword>
<dbReference type="InterPro" id="IPR036625">
    <property type="entry name" value="E3-bd_dom_sf"/>
</dbReference>
<feature type="compositionally biased region" description="Low complexity" evidence="6">
    <location>
        <begin position="87"/>
        <end position="133"/>
    </location>
</feature>
<evidence type="ECO:0000256" key="5">
    <source>
        <dbReference type="ARBA" id="ARBA00023315"/>
    </source>
</evidence>
<dbReference type="Gene3D" id="2.40.50.100">
    <property type="match status" value="1"/>
</dbReference>
<comment type="similarity">
    <text evidence="2">Belongs to the 2-oxoacid dehydrogenase family.</text>
</comment>
<comment type="cofactor">
    <cofactor evidence="1">
        <name>(R)-lipoate</name>
        <dbReference type="ChEBI" id="CHEBI:83088"/>
    </cofactor>
</comment>
<dbReference type="SUPFAM" id="SSF47005">
    <property type="entry name" value="Peripheral subunit-binding domain of 2-oxo acid dehydrogenase complex"/>
    <property type="match status" value="3"/>
</dbReference>
<sequence>MTYTVKMPKLGLEMKTGTLSAWLVSEGDDVSEGDTIAEIESEKTTAEISAKEDGVIRRILLPEGESIAPGGQLAIIAPADADISDLEAAASGSSTAEASASESDESASAATPTPEASAESAAESGTGSESATAPSEVRASPRAKQLADEAGVDLTTLSGSGPQGAITESDVEAAAGSGGGGAAMAEPVRASPRAKKLADDLGVDLSTVEGTGPQGAISERDIEAAAETGTAESAATTGERQRVFAPPTVRRLARELGVKIERLEGTGDNGRITESDVRAAIGGQQEAGGTAAAEEIDPGVEEIEMERPLTGMRRTIADRLGQSYRESVHVTVNRSAEAEELLTAKDVAAEAFDAPISLSDLLLLATSAALDAHPEFNATFEDETHTLHAEHNICMAVDIDEGLVAPVVRDVDSLSLPELAERRTEVTRRAVDGTYSMDDLTGGTFTISNLGVLGVESFDPIINPPQIAILGVNTIEKRVVPLEDDGVGVKKHISFSLSFDHRIVDGADAARFLATLCEHVENPWPLVLAAAGR</sequence>
<keyword evidence="5" id="KW-0012">Acyltransferase</keyword>
<dbReference type="InterPro" id="IPR023213">
    <property type="entry name" value="CAT-like_dom_sf"/>
</dbReference>
<dbReference type="Proteomes" id="UP001596481">
    <property type="component" value="Unassembled WGS sequence"/>
</dbReference>
<dbReference type="CDD" id="cd06849">
    <property type="entry name" value="lipoyl_domain"/>
    <property type="match status" value="1"/>
</dbReference>
<protein>
    <submittedName>
        <fullName evidence="9">2-oxo acid dehydrogenase subunit E2</fullName>
    </submittedName>
</protein>
<dbReference type="Pfam" id="PF00198">
    <property type="entry name" value="2-oxoacid_dh"/>
    <property type="match status" value="1"/>
</dbReference>